<evidence type="ECO:0000313" key="3">
    <source>
        <dbReference type="EMBL" id="PPB50359.1"/>
    </source>
</evidence>
<feature type="domain" description="CAAX prenyl protease 2/Lysostaphin resistance protein A-like" evidence="2">
    <location>
        <begin position="123"/>
        <end position="221"/>
    </location>
</feature>
<dbReference type="PANTHER" id="PTHR36435:SF1">
    <property type="entry name" value="CAAX AMINO TERMINAL PROTEASE FAMILY PROTEIN"/>
    <property type="match status" value="1"/>
</dbReference>
<protein>
    <recommendedName>
        <fullName evidence="2">CAAX prenyl protease 2/Lysostaphin resistance protein A-like domain-containing protein</fullName>
    </recommendedName>
</protein>
<keyword evidence="4" id="KW-1185">Reference proteome</keyword>
<organism evidence="3 4">
    <name type="scientific">Arthrobacter pityocampae</name>
    <dbReference type="NCBI Taxonomy" id="547334"/>
    <lineage>
        <taxon>Bacteria</taxon>
        <taxon>Bacillati</taxon>
        <taxon>Actinomycetota</taxon>
        <taxon>Actinomycetes</taxon>
        <taxon>Micrococcales</taxon>
        <taxon>Micrococcaceae</taxon>
        <taxon>Arthrobacter</taxon>
    </lineage>
</organism>
<feature type="transmembrane region" description="Helical" evidence="1">
    <location>
        <begin position="208"/>
        <end position="225"/>
    </location>
</feature>
<dbReference type="Proteomes" id="UP000239297">
    <property type="component" value="Unassembled WGS sequence"/>
</dbReference>
<feature type="transmembrane region" description="Helical" evidence="1">
    <location>
        <begin position="184"/>
        <end position="201"/>
    </location>
</feature>
<dbReference type="RefSeq" id="WP_104119634.1">
    <property type="nucleotide sequence ID" value="NZ_PRKW01000001.1"/>
</dbReference>
<feature type="transmembrane region" description="Helical" evidence="1">
    <location>
        <begin position="98"/>
        <end position="117"/>
    </location>
</feature>
<dbReference type="Pfam" id="PF02517">
    <property type="entry name" value="Rce1-like"/>
    <property type="match status" value="1"/>
</dbReference>
<comment type="caution">
    <text evidence="3">The sequence shown here is derived from an EMBL/GenBank/DDBJ whole genome shotgun (WGS) entry which is preliminary data.</text>
</comment>
<gene>
    <name evidence="3" type="ORF">C4K88_00075</name>
</gene>
<dbReference type="InterPro" id="IPR052710">
    <property type="entry name" value="CAAX_protease"/>
</dbReference>
<dbReference type="EMBL" id="PRKW01000001">
    <property type="protein sequence ID" value="PPB50359.1"/>
    <property type="molecule type" value="Genomic_DNA"/>
</dbReference>
<reference evidence="3 4" key="1">
    <citation type="journal article" date="2014" name="Int. J. Syst. Evol. Microbiol.">
        <title>Arthrobacter pityocampae sp. nov., isolated from Thaumetopoea pityocampa (Lep., Thaumetopoeidae).</title>
        <authorList>
            <person name="Ince I.A."/>
            <person name="Demirbag Z."/>
            <person name="Kati H."/>
        </authorList>
    </citation>
    <scope>NUCLEOTIDE SEQUENCE [LARGE SCALE GENOMIC DNA]</scope>
    <source>
        <strain evidence="3 4">Tp2</strain>
    </source>
</reference>
<sequence>MSDVNTSSSVRMRTPRIRPSTGPALLVVILYAAVFTATATSSGIPYTDWFASGANVWRCAVLPLVLGAIVLVGFLWWSRWDHVFHDKERLPVPIILRIAAIAFIVGIIVHLVFVGWSGLRVDLLIPILVTGILVGFCEETLFRGILLRGLRADGRTEATVAIGTSVIFGLFHLTNLITGSPAPAVLNQVLLATTTGAILYSFRRMRGLLLPAMIAHGLWDISLFLPPAEPTTTSSLISFAMLVIVPVLGLIALVTIAIKDRHAPSPA</sequence>
<dbReference type="GO" id="GO:0080120">
    <property type="term" value="P:CAAX-box protein maturation"/>
    <property type="evidence" value="ECO:0007669"/>
    <property type="project" value="UniProtKB-ARBA"/>
</dbReference>
<feature type="transmembrane region" description="Helical" evidence="1">
    <location>
        <begin position="237"/>
        <end position="258"/>
    </location>
</feature>
<evidence type="ECO:0000256" key="1">
    <source>
        <dbReference type="SAM" id="Phobius"/>
    </source>
</evidence>
<evidence type="ECO:0000259" key="2">
    <source>
        <dbReference type="Pfam" id="PF02517"/>
    </source>
</evidence>
<feature type="transmembrane region" description="Helical" evidence="1">
    <location>
        <begin position="55"/>
        <end position="77"/>
    </location>
</feature>
<evidence type="ECO:0000313" key="4">
    <source>
        <dbReference type="Proteomes" id="UP000239297"/>
    </source>
</evidence>
<accession>A0A2S5J0L2</accession>
<feature type="transmembrane region" description="Helical" evidence="1">
    <location>
        <begin position="123"/>
        <end position="146"/>
    </location>
</feature>
<dbReference type="GO" id="GO:0004175">
    <property type="term" value="F:endopeptidase activity"/>
    <property type="evidence" value="ECO:0007669"/>
    <property type="project" value="UniProtKB-ARBA"/>
</dbReference>
<keyword evidence="1" id="KW-0472">Membrane</keyword>
<proteinExistence type="predicted"/>
<dbReference type="AlphaFoldDB" id="A0A2S5J0L2"/>
<dbReference type="OrthoDB" id="4772204at2"/>
<dbReference type="InterPro" id="IPR003675">
    <property type="entry name" value="Rce1/LyrA-like_dom"/>
</dbReference>
<keyword evidence="1" id="KW-1133">Transmembrane helix</keyword>
<name>A0A2S5J0L2_9MICC</name>
<feature type="transmembrane region" description="Helical" evidence="1">
    <location>
        <begin position="158"/>
        <end position="178"/>
    </location>
</feature>
<dbReference type="PANTHER" id="PTHR36435">
    <property type="entry name" value="SLR1288 PROTEIN"/>
    <property type="match status" value="1"/>
</dbReference>
<keyword evidence="1" id="KW-0812">Transmembrane</keyword>